<protein>
    <recommendedName>
        <fullName evidence="1">HIT domain-containing protein</fullName>
    </recommendedName>
</protein>
<dbReference type="AlphaFoldDB" id="A0A1G1XKP1"/>
<dbReference type="InterPro" id="IPR036265">
    <property type="entry name" value="HIT-like_sf"/>
</dbReference>
<accession>A0A1G1XKP1</accession>
<name>A0A1G1XKP1_9BACT</name>
<dbReference type="SUPFAM" id="SSF54197">
    <property type="entry name" value="HIT-like"/>
    <property type="match status" value="1"/>
</dbReference>
<comment type="caution">
    <text evidence="2">The sequence shown here is derived from an EMBL/GenBank/DDBJ whole genome shotgun (WGS) entry which is preliminary data.</text>
</comment>
<reference evidence="2 3" key="1">
    <citation type="journal article" date="2016" name="Nat. Commun.">
        <title>Thousands of microbial genomes shed light on interconnected biogeochemical processes in an aquifer system.</title>
        <authorList>
            <person name="Anantharaman K."/>
            <person name="Brown C.T."/>
            <person name="Hug L.A."/>
            <person name="Sharon I."/>
            <person name="Castelle C.J."/>
            <person name="Probst A.J."/>
            <person name="Thomas B.C."/>
            <person name="Singh A."/>
            <person name="Wilkins M.J."/>
            <person name="Karaoz U."/>
            <person name="Brodie E.L."/>
            <person name="Williams K.H."/>
            <person name="Hubbard S.S."/>
            <person name="Banfield J.F."/>
        </authorList>
    </citation>
    <scope>NUCLEOTIDE SEQUENCE [LARGE SCALE GENOMIC DNA]</scope>
</reference>
<dbReference type="InterPro" id="IPR011146">
    <property type="entry name" value="HIT-like"/>
</dbReference>
<dbReference type="Pfam" id="PF01230">
    <property type="entry name" value="HIT"/>
    <property type="match status" value="1"/>
</dbReference>
<dbReference type="GO" id="GO:0003824">
    <property type="term" value="F:catalytic activity"/>
    <property type="evidence" value="ECO:0007669"/>
    <property type="project" value="InterPro"/>
</dbReference>
<sequence>MNLSNPIWEKFDLKNNLIKEYQYWNLLIRKNHVKLGSCVAILKRDAYPLSEVMPEEMAEYAILSKEVENSLRKSFDPHTIHHMALMFTDKHIHFHIIPRHNKSISFAGMDWDDDGIADPLIQKRAVVHQDVLNQVRNTIKENV</sequence>
<dbReference type="STRING" id="1797529.A2570_02140"/>
<dbReference type="Gene3D" id="3.30.428.10">
    <property type="entry name" value="HIT-like"/>
    <property type="match status" value="1"/>
</dbReference>
<evidence type="ECO:0000313" key="2">
    <source>
        <dbReference type="EMBL" id="OGY40522.1"/>
    </source>
</evidence>
<gene>
    <name evidence="2" type="ORF">A2570_02140</name>
</gene>
<evidence type="ECO:0000313" key="3">
    <source>
        <dbReference type="Proteomes" id="UP000178570"/>
    </source>
</evidence>
<organism evidence="2 3">
    <name type="scientific">Candidatus Brennerbacteria bacterium RIFOXYD1_FULL_41_16</name>
    <dbReference type="NCBI Taxonomy" id="1797529"/>
    <lineage>
        <taxon>Bacteria</taxon>
        <taxon>Candidatus Brenneribacteriota</taxon>
    </lineage>
</organism>
<evidence type="ECO:0000259" key="1">
    <source>
        <dbReference type="Pfam" id="PF01230"/>
    </source>
</evidence>
<dbReference type="Proteomes" id="UP000178570">
    <property type="component" value="Unassembled WGS sequence"/>
</dbReference>
<proteinExistence type="predicted"/>
<dbReference type="EMBL" id="MHHY01000007">
    <property type="protein sequence ID" value="OGY40522.1"/>
    <property type="molecule type" value="Genomic_DNA"/>
</dbReference>
<feature type="domain" description="HIT" evidence="1">
    <location>
        <begin position="41"/>
        <end position="101"/>
    </location>
</feature>